<proteinExistence type="predicted"/>
<evidence type="ECO:0000313" key="3">
    <source>
        <dbReference type="EMBL" id="MBO1077572.1"/>
    </source>
</evidence>
<feature type="transmembrane region" description="Helical" evidence="1">
    <location>
        <begin position="88"/>
        <end position="106"/>
    </location>
</feature>
<feature type="transmembrane region" description="Helical" evidence="1">
    <location>
        <begin position="166"/>
        <end position="190"/>
    </location>
</feature>
<dbReference type="EMBL" id="JACTNG010000001">
    <property type="protein sequence ID" value="MBO1077572.1"/>
    <property type="molecule type" value="Genomic_DNA"/>
</dbReference>
<name>A0ABS3KJC8_9PROT</name>
<feature type="domain" description="Acyltransferase 3" evidence="2">
    <location>
        <begin position="34"/>
        <end position="325"/>
    </location>
</feature>
<reference evidence="3 4" key="1">
    <citation type="submission" date="2020-09" db="EMBL/GenBank/DDBJ databases">
        <title>Roseomonas.</title>
        <authorList>
            <person name="Zhu W."/>
        </authorList>
    </citation>
    <scope>NUCLEOTIDE SEQUENCE [LARGE SCALE GENOMIC DNA]</scope>
    <source>
        <strain evidence="3 4">573</strain>
    </source>
</reference>
<feature type="transmembrane region" description="Helical" evidence="1">
    <location>
        <begin position="232"/>
        <end position="253"/>
    </location>
</feature>
<feature type="transmembrane region" description="Helical" evidence="1">
    <location>
        <begin position="317"/>
        <end position="334"/>
    </location>
</feature>
<keyword evidence="3" id="KW-0808">Transferase</keyword>
<keyword evidence="3" id="KW-0012">Acyltransferase</keyword>
<evidence type="ECO:0000259" key="2">
    <source>
        <dbReference type="Pfam" id="PF01757"/>
    </source>
</evidence>
<comment type="caution">
    <text evidence="3">The sequence shown here is derived from an EMBL/GenBank/DDBJ whole genome shotgun (WGS) entry which is preliminary data.</text>
</comment>
<evidence type="ECO:0000313" key="4">
    <source>
        <dbReference type="Proteomes" id="UP001518989"/>
    </source>
</evidence>
<dbReference type="Proteomes" id="UP001518989">
    <property type="component" value="Unassembled WGS sequence"/>
</dbReference>
<organism evidence="3 4">
    <name type="scientific">Roseomonas haemaphysalidis</name>
    <dbReference type="NCBI Taxonomy" id="2768162"/>
    <lineage>
        <taxon>Bacteria</taxon>
        <taxon>Pseudomonadati</taxon>
        <taxon>Pseudomonadota</taxon>
        <taxon>Alphaproteobacteria</taxon>
        <taxon>Acetobacterales</taxon>
        <taxon>Roseomonadaceae</taxon>
        <taxon>Roseomonas</taxon>
    </lineage>
</organism>
<dbReference type="GO" id="GO:0016746">
    <property type="term" value="F:acyltransferase activity"/>
    <property type="evidence" value="ECO:0007669"/>
    <property type="project" value="UniProtKB-KW"/>
</dbReference>
<accession>A0ABS3KJC8</accession>
<dbReference type="PANTHER" id="PTHR23028">
    <property type="entry name" value="ACETYLTRANSFERASE"/>
    <property type="match status" value="1"/>
</dbReference>
<sequence>MVVVLNHYVQTVPEDIRYLTSYPLGIFDPAAWLTPWPWLRASPFRLLVAGQAAVDLFFVLSGFVLAFSIRRDWQPNTVVFLVKRFCRIYLPFLIVLLMTVGVYNALPIKFHAGNSIWMNEITSNAAASIDDWFSHLLLTGLNTDMRLNPVMWTLVHELRISLIMPVLFLAIRCFGTMPVLVTSLLLSIAASVGMNDSISGTWQASLHFLWMFVLGMTIAIHRRALLDRLVSWSRWQFAMAVVLALGLMAVPFSRVWADFAIAPGAGLLIALTMHPSVGRRMQGVRPLRWLGQISYSLYLVHLPILVILVSYTDFSPSIILVISLAAAHLAYLGIEKPAQQLGSLLGRMICIHRDMTLRVASGGDPV</sequence>
<evidence type="ECO:0000256" key="1">
    <source>
        <dbReference type="SAM" id="Phobius"/>
    </source>
</evidence>
<keyword evidence="4" id="KW-1185">Reference proteome</keyword>
<keyword evidence="1" id="KW-0472">Membrane</keyword>
<gene>
    <name evidence="3" type="ORF">IAI61_00910</name>
</gene>
<feature type="transmembrane region" description="Helical" evidence="1">
    <location>
        <begin position="202"/>
        <end position="220"/>
    </location>
</feature>
<dbReference type="PANTHER" id="PTHR23028:SF131">
    <property type="entry name" value="BLR2367 PROTEIN"/>
    <property type="match status" value="1"/>
</dbReference>
<feature type="transmembrane region" description="Helical" evidence="1">
    <location>
        <begin position="46"/>
        <end position="68"/>
    </location>
</feature>
<dbReference type="InterPro" id="IPR002656">
    <property type="entry name" value="Acyl_transf_3_dom"/>
</dbReference>
<protein>
    <submittedName>
        <fullName evidence="3">Acyltransferase</fullName>
    </submittedName>
</protein>
<dbReference type="Pfam" id="PF01757">
    <property type="entry name" value="Acyl_transf_3"/>
    <property type="match status" value="1"/>
</dbReference>
<keyword evidence="1" id="KW-0812">Transmembrane</keyword>
<dbReference type="InterPro" id="IPR050879">
    <property type="entry name" value="Acyltransferase_3"/>
</dbReference>
<feature type="transmembrane region" description="Helical" evidence="1">
    <location>
        <begin position="289"/>
        <end position="311"/>
    </location>
</feature>
<keyword evidence="1" id="KW-1133">Transmembrane helix</keyword>